<dbReference type="PROSITE" id="PS50895">
    <property type="entry name" value="SURF1"/>
    <property type="match status" value="1"/>
</dbReference>
<dbReference type="PANTHER" id="PTHR23427:SF2">
    <property type="entry name" value="SURFEIT LOCUS PROTEIN 1"/>
    <property type="match status" value="1"/>
</dbReference>
<dbReference type="GO" id="GO:0005743">
    <property type="term" value="C:mitochondrial inner membrane"/>
    <property type="evidence" value="ECO:0007669"/>
    <property type="project" value="UniProtKB-SubCell"/>
</dbReference>
<accession>A0A0V0QFP7</accession>
<gene>
    <name evidence="6" type="ORF">PPERSA_09594</name>
</gene>
<organism evidence="6 7">
    <name type="scientific">Pseudocohnilembus persalinus</name>
    <name type="common">Ciliate</name>
    <dbReference type="NCBI Taxonomy" id="266149"/>
    <lineage>
        <taxon>Eukaryota</taxon>
        <taxon>Sar</taxon>
        <taxon>Alveolata</taxon>
        <taxon>Ciliophora</taxon>
        <taxon>Intramacronucleata</taxon>
        <taxon>Oligohymenophorea</taxon>
        <taxon>Scuticociliatia</taxon>
        <taxon>Philasterida</taxon>
        <taxon>Pseudocohnilembidae</taxon>
        <taxon>Pseudocohnilembus</taxon>
    </lineage>
</organism>
<protein>
    <recommendedName>
        <fullName evidence="5">SURF1-like protein</fullName>
    </recommendedName>
</protein>
<dbReference type="PANTHER" id="PTHR23427">
    <property type="entry name" value="SURFEIT LOCUS PROTEIN"/>
    <property type="match status" value="1"/>
</dbReference>
<keyword evidence="5" id="KW-0496">Mitochondrion</keyword>
<dbReference type="AlphaFoldDB" id="A0A0V0QFP7"/>
<evidence type="ECO:0000313" key="6">
    <source>
        <dbReference type="EMBL" id="KRX00988.1"/>
    </source>
</evidence>
<keyword evidence="2 5" id="KW-0812">Transmembrane</keyword>
<evidence type="ECO:0000256" key="1">
    <source>
        <dbReference type="ARBA" id="ARBA00004370"/>
    </source>
</evidence>
<feature type="transmembrane region" description="Helical" evidence="5">
    <location>
        <begin position="33"/>
        <end position="50"/>
    </location>
</feature>
<dbReference type="Proteomes" id="UP000054937">
    <property type="component" value="Unassembled WGS sequence"/>
</dbReference>
<evidence type="ECO:0000256" key="3">
    <source>
        <dbReference type="ARBA" id="ARBA00022989"/>
    </source>
</evidence>
<dbReference type="InterPro" id="IPR045214">
    <property type="entry name" value="Surf1/Surf4"/>
</dbReference>
<comment type="caution">
    <text evidence="6">The sequence shown here is derived from an EMBL/GenBank/DDBJ whole genome shotgun (WGS) entry which is preliminary data.</text>
</comment>
<keyword evidence="3 5" id="KW-1133">Transmembrane helix</keyword>
<dbReference type="OMA" id="MGQFTGF"/>
<dbReference type="InterPro" id="IPR002994">
    <property type="entry name" value="Surf1/Shy1"/>
</dbReference>
<reference evidence="6 7" key="1">
    <citation type="journal article" date="2015" name="Sci. Rep.">
        <title>Genome of the facultative scuticociliatosis pathogen Pseudocohnilembus persalinus provides insight into its virulence through horizontal gene transfer.</title>
        <authorList>
            <person name="Xiong J."/>
            <person name="Wang G."/>
            <person name="Cheng J."/>
            <person name="Tian M."/>
            <person name="Pan X."/>
            <person name="Warren A."/>
            <person name="Jiang C."/>
            <person name="Yuan D."/>
            <person name="Miao W."/>
        </authorList>
    </citation>
    <scope>NUCLEOTIDE SEQUENCE [LARGE SCALE GENOMIC DNA]</scope>
    <source>
        <strain evidence="6">36N120E</strain>
    </source>
</reference>
<dbReference type="OrthoDB" id="10040024at2759"/>
<comment type="caution">
    <text evidence="5">Lacks conserved residue(s) required for the propagation of feature annotation.</text>
</comment>
<proteinExistence type="inferred from homology"/>
<keyword evidence="4 5" id="KW-0472">Membrane</keyword>
<dbReference type="InParanoid" id="A0A0V0QFP7"/>
<comment type="subcellular location">
    <subcellularLocation>
        <location evidence="1">Membrane</location>
    </subcellularLocation>
    <subcellularLocation>
        <location evidence="5">Mitochondrion inner membrane</location>
        <topology evidence="5">Multi-pass membrane protein</topology>
    </subcellularLocation>
</comment>
<evidence type="ECO:0000256" key="4">
    <source>
        <dbReference type="ARBA" id="ARBA00023136"/>
    </source>
</evidence>
<dbReference type="EMBL" id="LDAU01000180">
    <property type="protein sequence ID" value="KRX00988.1"/>
    <property type="molecule type" value="Genomic_DNA"/>
</dbReference>
<comment type="function">
    <text evidence="5">Probably involved in the biogenesis of the COX complex.</text>
</comment>
<dbReference type="Pfam" id="PF02104">
    <property type="entry name" value="SURF1"/>
    <property type="match status" value="1"/>
</dbReference>
<evidence type="ECO:0000256" key="5">
    <source>
        <dbReference type="RuleBase" id="RU363076"/>
    </source>
</evidence>
<keyword evidence="5" id="KW-0999">Mitochondrion inner membrane</keyword>
<comment type="similarity">
    <text evidence="5">Belongs to the SURF1 family.</text>
</comment>
<sequence>MSQFENSQQTGRQVIVNTEKLRLSHNLKQYSKLGYFSLGVAAFSFTYAFVNKYYLQGQAQEKIEFRKSRLSQPVTELSGAHGTQIPWSQKNVDEWMFRRVRITGRPLHNRTCMIPAWQHGIEGYYYVVPLCTKETEKGEPIEGVLINKGFIPKYYANVAHRPKIEDSFHQQTFDCYVSQMEEHQKHGLFTPGNTPYLPRNKWNYVNLKEMAEVTDFQNKSTAGACVLESVNFDTPLDERNSHITDISSDYKEDYPYRKTIPGALQANNMPWDYRNTASKYFNIGLASAVFGIFLVA</sequence>
<name>A0A0V0QFP7_PSEPJ</name>
<keyword evidence="7" id="KW-1185">Reference proteome</keyword>
<evidence type="ECO:0000313" key="7">
    <source>
        <dbReference type="Proteomes" id="UP000054937"/>
    </source>
</evidence>
<evidence type="ECO:0000256" key="2">
    <source>
        <dbReference type="ARBA" id="ARBA00022692"/>
    </source>
</evidence>